<accession>J6EPC3</accession>
<evidence type="ECO:0000256" key="5">
    <source>
        <dbReference type="ARBA" id="ARBA00022695"/>
    </source>
</evidence>
<keyword evidence="5" id="KW-0548">Nucleotidyltransferase</keyword>
<evidence type="ECO:0000256" key="1">
    <source>
        <dbReference type="ARBA" id="ARBA00004123"/>
    </source>
</evidence>
<comment type="catalytic activity">
    <reaction evidence="9">
        <text>DNA(n) + a 2'-deoxyribonucleoside 5'-triphosphate = DNA(n+1) + diphosphate</text>
        <dbReference type="Rhea" id="RHEA:22508"/>
        <dbReference type="Rhea" id="RHEA-COMP:17339"/>
        <dbReference type="Rhea" id="RHEA-COMP:17340"/>
        <dbReference type="ChEBI" id="CHEBI:33019"/>
        <dbReference type="ChEBI" id="CHEBI:61560"/>
        <dbReference type="ChEBI" id="CHEBI:173112"/>
        <dbReference type="EC" id="2.7.7.7"/>
    </reaction>
</comment>
<comment type="similarity">
    <text evidence="2">Belongs to the DNA polymerase delta/II small subunit family.</text>
</comment>
<dbReference type="GO" id="GO:0006273">
    <property type="term" value="P:lagging strand elongation"/>
    <property type="evidence" value="ECO:0007669"/>
    <property type="project" value="UniProtKB-ARBA"/>
</dbReference>
<evidence type="ECO:0000256" key="8">
    <source>
        <dbReference type="ARBA" id="ARBA00023242"/>
    </source>
</evidence>
<evidence type="ECO:0000256" key="6">
    <source>
        <dbReference type="ARBA" id="ARBA00022705"/>
    </source>
</evidence>
<dbReference type="EC" id="2.7.7.7" evidence="3"/>
<evidence type="ECO:0000256" key="2">
    <source>
        <dbReference type="ARBA" id="ARBA00006035"/>
    </source>
</evidence>
<reference evidence="12 13" key="1">
    <citation type="journal article" date="2003" name="Science">
        <title>Finding functional features in Saccharomyces genomes by phylogenetic footprinting.</title>
        <authorList>
            <person name="Cliften P.F."/>
            <person name="Sudarsanam P."/>
            <person name="Desikan A."/>
            <person name="Fulton L."/>
            <person name="Fulton B."/>
            <person name="Majors J."/>
            <person name="Waterston R."/>
            <person name="Cohen B.A."/>
            <person name="Johnston M."/>
        </authorList>
    </citation>
    <scope>NUCLEOTIDE SEQUENCE [LARGE SCALE GENOMIC DNA]</scope>
    <source>
        <strain evidence="13">ATCC MYA-4449 / AS 2.2408 / CBS 8840 / NBRC 1802 / NCYC 2889</strain>
    </source>
</reference>
<sequence>MALRIRCTGRAIAGFLMDKKWVWRTMDTLLAKFNENRCFQNEELSQPLKRIRIGDGGLHNESNPFQLCHKERDYGSQYYHMYQYRLKTFRDRVLKECDNRWDAGFTLNGKLVLKKDKVLDIQGNQPCWCVGSIYCEMKYKPNVLEEVINDTYGAPDLTKSYTDKEGGSDEIMLEDESGRVLLVGDFIRSAPFITGVVVGILGMEAEAGTFQVLDICYPTPLVQNPLPTRNASSHSRGKIALVSGLNLNNTSPDRILRLEILREFLMGRISDKIDDVSEIGRLLICGNSVDFDIRSVTKDELTTSLTELSRFLHNILPSISVDMMPGTNDPSDKSLPQQPFHKSLFDKSLESYFNDSNKEILNLVTNPYEFTYSGVDVLAISGKNINDICKYVIPSNEIVKEGQEKFMQGENNDDFKDNIEHRMDLMECTMKWQNIAPTAPDTLWCYPYTDKDPFVLDKWPHVYVVGNQPYFGTRSIDIGGKNIRIISVPEFSSTGVVVLLDLETLEVETVKIDI</sequence>
<dbReference type="STRING" id="226230.J6EPC3"/>
<dbReference type="Gene3D" id="3.60.21.50">
    <property type="match status" value="1"/>
</dbReference>
<keyword evidence="7" id="KW-0239">DNA-directed DNA polymerase</keyword>
<organism evidence="12 13">
    <name type="scientific">Saccharomyces kudriavzevii (strain ATCC MYA-4449 / AS 2.2408 / CBS 8840 / NBRC 1802 / NCYC 2889)</name>
    <name type="common">Yeast</name>
    <dbReference type="NCBI Taxonomy" id="226230"/>
    <lineage>
        <taxon>Eukaryota</taxon>
        <taxon>Fungi</taxon>
        <taxon>Dikarya</taxon>
        <taxon>Ascomycota</taxon>
        <taxon>Saccharomycotina</taxon>
        <taxon>Saccharomycetes</taxon>
        <taxon>Saccharomycetales</taxon>
        <taxon>Saccharomycetaceae</taxon>
        <taxon>Saccharomyces</taxon>
    </lineage>
</organism>
<dbReference type="HOGENOM" id="CLU_021763_1_0_1"/>
<dbReference type="Pfam" id="PF04042">
    <property type="entry name" value="DNA_pol_E_B"/>
    <property type="match status" value="1"/>
</dbReference>
<keyword evidence="13" id="KW-1185">Reference proteome</keyword>
<evidence type="ECO:0000256" key="3">
    <source>
        <dbReference type="ARBA" id="ARBA00012417"/>
    </source>
</evidence>
<comment type="subcellular location">
    <subcellularLocation>
        <location evidence="1">Nucleus</location>
    </subcellularLocation>
</comment>
<keyword evidence="4" id="KW-0808">Transferase</keyword>
<protein>
    <recommendedName>
        <fullName evidence="3">DNA-directed DNA polymerase</fullName>
        <ecNumber evidence="3">2.7.7.7</ecNumber>
    </recommendedName>
</protein>
<feature type="domain" description="DNA polymerase delta subunit OB-fold" evidence="11">
    <location>
        <begin position="77"/>
        <end position="215"/>
    </location>
</feature>
<name>J6EPC3_SACK1</name>
<dbReference type="InterPro" id="IPR041863">
    <property type="entry name" value="PolD2_C"/>
</dbReference>
<dbReference type="PANTHER" id="PTHR10416:SF0">
    <property type="entry name" value="DNA POLYMERASE DELTA SUBUNIT 2"/>
    <property type="match status" value="1"/>
</dbReference>
<feature type="domain" description="DNA polymerase alpha/delta/epsilon subunit B" evidence="10">
    <location>
        <begin position="239"/>
        <end position="473"/>
    </location>
</feature>
<comment type="caution">
    <text evidence="12">The sequence shown here is derived from an EMBL/GenBank/DDBJ whole genome shotgun (WGS) entry which is preliminary data.</text>
</comment>
<dbReference type="InterPro" id="IPR040663">
    <property type="entry name" value="DNA_pol_D_N"/>
</dbReference>
<dbReference type="InterPro" id="IPR007185">
    <property type="entry name" value="DNA_pol_a/d/e_bsu"/>
</dbReference>
<dbReference type="PANTHER" id="PTHR10416">
    <property type="entry name" value="DNA POLYMERASE DELTA SUBUNIT 2"/>
    <property type="match status" value="1"/>
</dbReference>
<dbReference type="CDD" id="cd07387">
    <property type="entry name" value="MPP_PolD2_C"/>
    <property type="match status" value="1"/>
</dbReference>
<dbReference type="EMBL" id="AACI03000315">
    <property type="protein sequence ID" value="EJT44667.1"/>
    <property type="molecule type" value="Genomic_DNA"/>
</dbReference>
<keyword evidence="8" id="KW-0539">Nucleus</keyword>
<evidence type="ECO:0000259" key="10">
    <source>
        <dbReference type="Pfam" id="PF04042"/>
    </source>
</evidence>
<evidence type="ECO:0000259" key="11">
    <source>
        <dbReference type="Pfam" id="PF18018"/>
    </source>
</evidence>
<reference evidence="13" key="2">
    <citation type="journal article" date="2011" name="G3 (Bethesda)">
        <title>The awesome power of yeast evolutionary genetics: New genome sequences and strain resources for the Saccharomyces sensu stricto genus.</title>
        <authorList>
            <person name="Scannell D.R."/>
            <person name="Zill O.A."/>
            <person name="Rokas A."/>
            <person name="Payen C."/>
            <person name="Dunham M.J."/>
            <person name="Eisen M.B."/>
            <person name="Rine J."/>
            <person name="Johnston M."/>
            <person name="Hittinger C.T."/>
        </authorList>
    </citation>
    <scope>GENOME REANNOTATION</scope>
    <source>
        <strain evidence="13">ATCC MYA-4449 / AS 2.2408 / CBS 8840 / NBRC 1802 / NCYC 2889</strain>
    </source>
</reference>
<dbReference type="GO" id="GO:0043625">
    <property type="term" value="C:delta DNA polymerase complex"/>
    <property type="evidence" value="ECO:0007669"/>
    <property type="project" value="TreeGrafter"/>
</dbReference>
<dbReference type="Pfam" id="PF18018">
    <property type="entry name" value="DNA_pol_D_N"/>
    <property type="match status" value="1"/>
</dbReference>
<evidence type="ECO:0000256" key="9">
    <source>
        <dbReference type="ARBA" id="ARBA00049244"/>
    </source>
</evidence>
<dbReference type="GO" id="GO:0006281">
    <property type="term" value="P:DNA repair"/>
    <property type="evidence" value="ECO:0007669"/>
    <property type="project" value="UniProtKB-ARBA"/>
</dbReference>
<gene>
    <name evidence="12" type="primary">YJR006W</name>
    <name evidence="12" type="ORF">SKUD_195511</name>
</gene>
<dbReference type="Gene3D" id="2.40.50.430">
    <property type="match status" value="1"/>
</dbReference>
<dbReference type="FunFam" id="2.40.50.430:FF:000002">
    <property type="entry name" value="DNA polymerase delta subunit"/>
    <property type="match status" value="1"/>
</dbReference>
<dbReference type="GO" id="GO:0003887">
    <property type="term" value="F:DNA-directed DNA polymerase activity"/>
    <property type="evidence" value="ECO:0007669"/>
    <property type="project" value="UniProtKB-KW"/>
</dbReference>
<evidence type="ECO:0000256" key="7">
    <source>
        <dbReference type="ARBA" id="ARBA00022932"/>
    </source>
</evidence>
<dbReference type="Proteomes" id="UP000002753">
    <property type="component" value="Unassembled WGS sequence"/>
</dbReference>
<evidence type="ECO:0000256" key="4">
    <source>
        <dbReference type="ARBA" id="ARBA00022679"/>
    </source>
</evidence>
<dbReference type="FunFam" id="3.60.21.50:FF:000005">
    <property type="entry name" value="DNA polymerase delta subunit"/>
    <property type="match status" value="1"/>
</dbReference>
<evidence type="ECO:0000313" key="12">
    <source>
        <dbReference type="EMBL" id="EJT44667.1"/>
    </source>
</evidence>
<dbReference type="AlphaFoldDB" id="J6EPC3"/>
<dbReference type="InterPro" id="IPR024826">
    <property type="entry name" value="DNA_pol_delta/II_ssu"/>
</dbReference>
<evidence type="ECO:0000313" key="13">
    <source>
        <dbReference type="Proteomes" id="UP000002753"/>
    </source>
</evidence>
<proteinExistence type="inferred from homology"/>
<keyword evidence="6" id="KW-0235">DNA replication</keyword>
<dbReference type="GO" id="GO:0003677">
    <property type="term" value="F:DNA binding"/>
    <property type="evidence" value="ECO:0007669"/>
    <property type="project" value="InterPro"/>
</dbReference>